<evidence type="ECO:0000313" key="2">
    <source>
        <dbReference type="Proteomes" id="UP000229342"/>
    </source>
</evidence>
<dbReference type="EMBL" id="PCVG01000079">
    <property type="protein sequence ID" value="PIQ68116.1"/>
    <property type="molecule type" value="Genomic_DNA"/>
</dbReference>
<dbReference type="AlphaFoldDB" id="A0A2H0KA45"/>
<comment type="caution">
    <text evidence="1">The sequence shown here is derived from an EMBL/GenBank/DDBJ whole genome shotgun (WGS) entry which is preliminary data.</text>
</comment>
<dbReference type="Proteomes" id="UP000229342">
    <property type="component" value="Unassembled WGS sequence"/>
</dbReference>
<protein>
    <submittedName>
        <fullName evidence="1">DNA-binding protein</fullName>
    </submittedName>
</protein>
<gene>
    <name evidence="1" type="ORF">COV91_05785</name>
</gene>
<evidence type="ECO:0000313" key="1">
    <source>
        <dbReference type="EMBL" id="PIQ68116.1"/>
    </source>
</evidence>
<sequence>MKVFLDANILMSASMQKSQMRLLVFALKKHGYLLTNSYAIEEARRNVQSKKPEALVLLEALCAECELIVATVNSPVALAEKDIPILGGAIACGATYLMTGDKKDFGMLWGKTVQGITVISPQMLAEKLIKRDLFSKTKQ</sequence>
<accession>A0A2H0KA45</accession>
<dbReference type="InterPro" id="IPR029060">
    <property type="entry name" value="PIN-like_dom_sf"/>
</dbReference>
<dbReference type="SUPFAM" id="SSF88723">
    <property type="entry name" value="PIN domain-like"/>
    <property type="match status" value="1"/>
</dbReference>
<keyword evidence="1" id="KW-0238">DNA-binding</keyword>
<dbReference type="GO" id="GO:0003677">
    <property type="term" value="F:DNA binding"/>
    <property type="evidence" value="ECO:0007669"/>
    <property type="project" value="UniProtKB-KW"/>
</dbReference>
<reference evidence="1 2" key="1">
    <citation type="submission" date="2017-09" db="EMBL/GenBank/DDBJ databases">
        <title>Depth-based differentiation of microbial function through sediment-hosted aquifers and enrichment of novel symbionts in the deep terrestrial subsurface.</title>
        <authorList>
            <person name="Probst A.J."/>
            <person name="Ladd B."/>
            <person name="Jarett J.K."/>
            <person name="Geller-Mcgrath D.E."/>
            <person name="Sieber C.M."/>
            <person name="Emerson J.B."/>
            <person name="Anantharaman K."/>
            <person name="Thomas B.C."/>
            <person name="Malmstrom R."/>
            <person name="Stieglmeier M."/>
            <person name="Klingl A."/>
            <person name="Woyke T."/>
            <person name="Ryan C.M."/>
            <person name="Banfield J.F."/>
        </authorList>
    </citation>
    <scope>NUCLEOTIDE SEQUENCE [LARGE SCALE GENOMIC DNA]</scope>
    <source>
        <strain evidence="1">CG11_big_fil_rev_8_21_14_0_20_46_11</strain>
    </source>
</reference>
<proteinExistence type="predicted"/>
<organism evidence="1 2">
    <name type="scientific">Candidatus Taylorbacteria bacterium CG11_big_fil_rev_8_21_14_0_20_46_11</name>
    <dbReference type="NCBI Taxonomy" id="1975025"/>
    <lineage>
        <taxon>Bacteria</taxon>
        <taxon>Candidatus Tayloriibacteriota</taxon>
    </lineage>
</organism>
<name>A0A2H0KA45_9BACT</name>